<proteinExistence type="predicted"/>
<evidence type="ECO:0000313" key="2">
    <source>
        <dbReference type="Proteomes" id="UP000273145"/>
    </source>
</evidence>
<sequence>MTNRGHAAEIPCAGMPPRLSCIQHERFKLEMFPQTAHAHKYSGGLPASAILCTRMETSNGDERLGEDSE</sequence>
<name>A0A3Q8SB51_9BACL</name>
<dbReference type="KEGG" id="plen:EIM92_11590"/>
<gene>
    <name evidence="1" type="ORF">EIM92_11590</name>
</gene>
<protein>
    <submittedName>
        <fullName evidence="1">Uncharacterized protein</fullName>
    </submittedName>
</protein>
<reference evidence="1 2" key="1">
    <citation type="submission" date="2018-11" db="EMBL/GenBank/DDBJ databases">
        <title>Genome sequencing of Paenibacillus lentus DSM25539(T).</title>
        <authorList>
            <person name="Kook J.-K."/>
            <person name="Park S.-N."/>
            <person name="Lim Y.K."/>
        </authorList>
    </citation>
    <scope>NUCLEOTIDE SEQUENCE [LARGE SCALE GENOMIC DNA]</scope>
    <source>
        <strain evidence="1 2">DSM 25539</strain>
    </source>
</reference>
<dbReference type="EMBL" id="CP034248">
    <property type="protein sequence ID" value="AZK46713.1"/>
    <property type="molecule type" value="Genomic_DNA"/>
</dbReference>
<dbReference type="AlphaFoldDB" id="A0A3Q8SB51"/>
<accession>A0A3Q8SB51</accession>
<evidence type="ECO:0000313" key="1">
    <source>
        <dbReference type="EMBL" id="AZK46713.1"/>
    </source>
</evidence>
<organism evidence="1 2">
    <name type="scientific">Paenibacillus lentus</name>
    <dbReference type="NCBI Taxonomy" id="1338368"/>
    <lineage>
        <taxon>Bacteria</taxon>
        <taxon>Bacillati</taxon>
        <taxon>Bacillota</taxon>
        <taxon>Bacilli</taxon>
        <taxon>Bacillales</taxon>
        <taxon>Paenibacillaceae</taxon>
        <taxon>Paenibacillus</taxon>
    </lineage>
</organism>
<keyword evidence="2" id="KW-1185">Reference proteome</keyword>
<dbReference type="Proteomes" id="UP000273145">
    <property type="component" value="Chromosome"/>
</dbReference>